<dbReference type="EMBL" id="BLPG01000001">
    <property type="protein sequence ID" value="GFJ90086.1"/>
    <property type="molecule type" value="Genomic_DNA"/>
</dbReference>
<proteinExistence type="predicted"/>
<keyword evidence="3" id="KW-1185">Reference proteome</keyword>
<gene>
    <name evidence="2" type="ORF">Prum_037280</name>
</gene>
<accession>A0A6V8L7I4</accession>
<evidence type="ECO:0000313" key="2">
    <source>
        <dbReference type="EMBL" id="GFJ90086.1"/>
    </source>
</evidence>
<feature type="transmembrane region" description="Helical" evidence="1">
    <location>
        <begin position="22"/>
        <end position="42"/>
    </location>
</feature>
<keyword evidence="1" id="KW-1133">Transmembrane helix</keyword>
<feature type="transmembrane region" description="Helical" evidence="1">
    <location>
        <begin position="175"/>
        <end position="195"/>
    </location>
</feature>
<comment type="caution">
    <text evidence="2">The sequence shown here is derived from an EMBL/GenBank/DDBJ whole genome shotgun (WGS) entry which is preliminary data.</text>
</comment>
<reference evidence="2 3" key="1">
    <citation type="submission" date="2020-03" db="EMBL/GenBank/DDBJ databases">
        <title>Whole genome shotgun sequence of Phytohabitans rumicis NBRC 108638.</title>
        <authorList>
            <person name="Komaki H."/>
            <person name="Tamura T."/>
        </authorList>
    </citation>
    <scope>NUCLEOTIDE SEQUENCE [LARGE SCALE GENOMIC DNA]</scope>
    <source>
        <strain evidence="2 3">NBRC 108638</strain>
    </source>
</reference>
<feature type="transmembrane region" description="Helical" evidence="1">
    <location>
        <begin position="66"/>
        <end position="86"/>
    </location>
</feature>
<feature type="transmembrane region" description="Helical" evidence="1">
    <location>
        <begin position="201"/>
        <end position="219"/>
    </location>
</feature>
<keyword evidence="1" id="KW-0472">Membrane</keyword>
<feature type="transmembrane region" description="Helical" evidence="1">
    <location>
        <begin position="144"/>
        <end position="168"/>
    </location>
</feature>
<dbReference type="AlphaFoldDB" id="A0A6V8L7I4"/>
<keyword evidence="1" id="KW-0812">Transmembrane</keyword>
<evidence type="ECO:0000256" key="1">
    <source>
        <dbReference type="SAM" id="Phobius"/>
    </source>
</evidence>
<reference evidence="2 3" key="2">
    <citation type="submission" date="2020-03" db="EMBL/GenBank/DDBJ databases">
        <authorList>
            <person name="Ichikawa N."/>
            <person name="Kimura A."/>
            <person name="Kitahashi Y."/>
            <person name="Uohara A."/>
        </authorList>
    </citation>
    <scope>NUCLEOTIDE SEQUENCE [LARGE SCALE GENOMIC DNA]</scope>
    <source>
        <strain evidence="2 3">NBRC 108638</strain>
    </source>
</reference>
<feature type="transmembrane region" description="Helical" evidence="1">
    <location>
        <begin position="98"/>
        <end position="124"/>
    </location>
</feature>
<organism evidence="2 3">
    <name type="scientific">Phytohabitans rumicis</name>
    <dbReference type="NCBI Taxonomy" id="1076125"/>
    <lineage>
        <taxon>Bacteria</taxon>
        <taxon>Bacillati</taxon>
        <taxon>Actinomycetota</taxon>
        <taxon>Actinomycetes</taxon>
        <taxon>Micromonosporales</taxon>
        <taxon>Micromonosporaceae</taxon>
    </lineage>
</organism>
<name>A0A6V8L7I4_9ACTN</name>
<evidence type="ECO:0000313" key="3">
    <source>
        <dbReference type="Proteomes" id="UP000482960"/>
    </source>
</evidence>
<dbReference type="Proteomes" id="UP000482960">
    <property type="component" value="Unassembled WGS sequence"/>
</dbReference>
<dbReference type="RefSeq" id="WP_173077510.1">
    <property type="nucleotide sequence ID" value="NZ_BAABJB010000009.1"/>
</dbReference>
<protein>
    <recommendedName>
        <fullName evidence="4">DUF4386 domain-containing protein</fullName>
    </recommendedName>
</protein>
<evidence type="ECO:0008006" key="4">
    <source>
        <dbReference type="Google" id="ProtNLM"/>
    </source>
</evidence>
<sequence>MSTVTLPAPTTTTRDARPTRRLIAAILLPVAPLSVAVLRGIWPSFSASDTAGSIQAAAAHPDAQEAVVWLGSLMMLTMVPAMLAAVRLARRRRPVLAMLAAGVNLVAYLGTALTTGDLLTLVAARDGYDRGEMVGFIDAMNAHPTAVISIVLFVVGHIVGMILLGAALWRIIPAWASVALIVSQPLHFVAYVVLQAQALDALAWGLTAAGFAACALKVLRTPDDAWDLAPTQS</sequence>